<evidence type="ECO:0000259" key="5">
    <source>
        <dbReference type="Pfam" id="PF00389"/>
    </source>
</evidence>
<dbReference type="SUPFAM" id="SSF51735">
    <property type="entry name" value="NAD(P)-binding Rossmann-fold domains"/>
    <property type="match status" value="1"/>
</dbReference>
<dbReference type="InterPro" id="IPR006139">
    <property type="entry name" value="D-isomer_2_OHA_DH_cat_dom"/>
</dbReference>
<sequence length="333" mass="36473">MKTFIAVTNPDLRKLLFGSETMAALEAFSEVEWADDRIPFNSERLAEVIGEYDACITTWGSPKFTPEAIQAAKRLKFIGHAAGSVVAIVNSDIYDTEIVVTSANKPLAYSTAEAAVTLMLSGAWRLNEFSSRIKAGGWSDNSKETVLGLTGRTVGLIGLGEISRRVMKLLQGFGVHILLYSRYCTESEAASLGVELCSLDELLTRSHIVSLHNTWTPATEGMIGSRELKLIQPGALLVNTARGAIVDEAALVEELQVGRFSAVLDVYRYEPLPADHPLLQLTNVSCMPHIGGFHGDLKQNLGRFVVEDLKRFIHGQELEGRVTADSYKRLTPH</sequence>
<dbReference type="InterPro" id="IPR050857">
    <property type="entry name" value="D-2-hydroxyacid_DH"/>
</dbReference>
<evidence type="ECO:0000256" key="3">
    <source>
        <dbReference type="ARBA" id="ARBA00023027"/>
    </source>
</evidence>
<proteinExistence type="inferred from homology"/>
<organism evidence="7 8">
    <name type="scientific">Paenibacillus plantarum</name>
    <dbReference type="NCBI Taxonomy" id="2654975"/>
    <lineage>
        <taxon>Bacteria</taxon>
        <taxon>Bacillati</taxon>
        <taxon>Bacillota</taxon>
        <taxon>Bacilli</taxon>
        <taxon>Bacillales</taxon>
        <taxon>Paenibacillaceae</taxon>
        <taxon>Paenibacillus</taxon>
    </lineage>
</organism>
<accession>A0ABX1XF03</accession>
<feature type="domain" description="D-isomer specific 2-hydroxyacid dehydrogenase catalytic" evidence="5">
    <location>
        <begin position="19"/>
        <end position="322"/>
    </location>
</feature>
<dbReference type="Gene3D" id="3.40.50.720">
    <property type="entry name" value="NAD(P)-binding Rossmann-like Domain"/>
    <property type="match status" value="2"/>
</dbReference>
<evidence type="ECO:0000313" key="7">
    <source>
        <dbReference type="EMBL" id="NOU67072.1"/>
    </source>
</evidence>
<dbReference type="PANTHER" id="PTHR42789:SF1">
    <property type="entry name" value="D-ISOMER SPECIFIC 2-HYDROXYACID DEHYDROGENASE FAMILY PROTEIN (AFU_ORTHOLOGUE AFUA_6G10090)"/>
    <property type="match status" value="1"/>
</dbReference>
<dbReference type="PANTHER" id="PTHR42789">
    <property type="entry name" value="D-ISOMER SPECIFIC 2-HYDROXYACID DEHYDROGENASE FAMILY PROTEIN (AFU_ORTHOLOGUE AFUA_6G10090)"/>
    <property type="match status" value="1"/>
</dbReference>
<dbReference type="CDD" id="cd12167">
    <property type="entry name" value="2-Hacid_dh_8"/>
    <property type="match status" value="1"/>
</dbReference>
<evidence type="ECO:0000256" key="4">
    <source>
        <dbReference type="RuleBase" id="RU003719"/>
    </source>
</evidence>
<comment type="caution">
    <text evidence="7">The sequence shown here is derived from an EMBL/GenBank/DDBJ whole genome shotgun (WGS) entry which is preliminary data.</text>
</comment>
<evidence type="ECO:0000256" key="1">
    <source>
        <dbReference type="ARBA" id="ARBA00005854"/>
    </source>
</evidence>
<evidence type="ECO:0000256" key="2">
    <source>
        <dbReference type="ARBA" id="ARBA00023002"/>
    </source>
</evidence>
<dbReference type="EMBL" id="WHNY01000067">
    <property type="protein sequence ID" value="NOU67072.1"/>
    <property type="molecule type" value="Genomic_DNA"/>
</dbReference>
<keyword evidence="3" id="KW-0520">NAD</keyword>
<evidence type="ECO:0000259" key="6">
    <source>
        <dbReference type="Pfam" id="PF02826"/>
    </source>
</evidence>
<dbReference type="Pfam" id="PF00389">
    <property type="entry name" value="2-Hacid_dh"/>
    <property type="match status" value="1"/>
</dbReference>
<keyword evidence="2 4" id="KW-0560">Oxidoreductase</keyword>
<protein>
    <recommendedName>
        <fullName evidence="9">Hydroxyacid dehydrogenase</fullName>
    </recommendedName>
</protein>
<dbReference type="Proteomes" id="UP000653578">
    <property type="component" value="Unassembled WGS sequence"/>
</dbReference>
<dbReference type="InterPro" id="IPR036291">
    <property type="entry name" value="NAD(P)-bd_dom_sf"/>
</dbReference>
<feature type="domain" description="D-isomer specific 2-hydroxyacid dehydrogenase NAD-binding" evidence="6">
    <location>
        <begin position="116"/>
        <end position="291"/>
    </location>
</feature>
<dbReference type="RefSeq" id="WP_171633790.1">
    <property type="nucleotide sequence ID" value="NZ_WHNY01000067.1"/>
</dbReference>
<gene>
    <name evidence="7" type="ORF">GC096_23805</name>
</gene>
<dbReference type="Pfam" id="PF02826">
    <property type="entry name" value="2-Hacid_dh_C"/>
    <property type="match status" value="1"/>
</dbReference>
<name>A0ABX1XF03_9BACL</name>
<reference evidence="7 8" key="1">
    <citation type="submission" date="2019-10" db="EMBL/GenBank/DDBJ databases">
        <title>Description of Paenibacillus humi sp. nov.</title>
        <authorList>
            <person name="Carlier A."/>
            <person name="Qi S."/>
        </authorList>
    </citation>
    <scope>NUCLEOTIDE SEQUENCE [LARGE SCALE GENOMIC DNA]</scope>
    <source>
        <strain evidence="7 8">LMG 31461</strain>
    </source>
</reference>
<evidence type="ECO:0008006" key="9">
    <source>
        <dbReference type="Google" id="ProtNLM"/>
    </source>
</evidence>
<dbReference type="InterPro" id="IPR006140">
    <property type="entry name" value="D-isomer_DH_NAD-bd"/>
</dbReference>
<dbReference type="SUPFAM" id="SSF52283">
    <property type="entry name" value="Formate/glycerate dehydrogenase catalytic domain-like"/>
    <property type="match status" value="1"/>
</dbReference>
<keyword evidence="8" id="KW-1185">Reference proteome</keyword>
<comment type="similarity">
    <text evidence="1 4">Belongs to the D-isomer specific 2-hydroxyacid dehydrogenase family.</text>
</comment>
<evidence type="ECO:0000313" key="8">
    <source>
        <dbReference type="Proteomes" id="UP000653578"/>
    </source>
</evidence>